<evidence type="ECO:0000313" key="1">
    <source>
        <dbReference type="EMBL" id="CBX92624.1"/>
    </source>
</evidence>
<organism evidence="2">
    <name type="scientific">Leptosphaeria maculans (strain JN3 / isolate v23.1.3 / race Av1-4-5-6-7-8)</name>
    <name type="common">Blackleg fungus</name>
    <name type="synonym">Phoma lingam</name>
    <dbReference type="NCBI Taxonomy" id="985895"/>
    <lineage>
        <taxon>Eukaryota</taxon>
        <taxon>Fungi</taxon>
        <taxon>Dikarya</taxon>
        <taxon>Ascomycota</taxon>
        <taxon>Pezizomycotina</taxon>
        <taxon>Dothideomycetes</taxon>
        <taxon>Pleosporomycetidae</taxon>
        <taxon>Pleosporales</taxon>
        <taxon>Pleosporineae</taxon>
        <taxon>Leptosphaeriaceae</taxon>
        <taxon>Plenodomus</taxon>
        <taxon>Plenodomus lingam/Leptosphaeria maculans species complex</taxon>
    </lineage>
</organism>
<gene>
    <name evidence="1" type="ORF">LEMA_uP053300.1</name>
</gene>
<accession>E4ZN21</accession>
<dbReference type="EMBL" id="FP929094">
    <property type="protein sequence ID" value="CBX92624.1"/>
    <property type="molecule type" value="Genomic_DNA"/>
</dbReference>
<name>E4ZN21_LEPMJ</name>
<sequence>MKLTKRVKAVTWYPGLARSEEVEEVKGQPKIPHTIPKKVISKGVQ</sequence>
<reference evidence="2" key="1">
    <citation type="journal article" date="2011" name="Nat. Commun.">
        <title>Effector diversification within compartments of the Leptosphaeria maculans genome affected by Repeat-Induced Point mutations.</title>
        <authorList>
            <person name="Rouxel T."/>
            <person name="Grandaubert J."/>
            <person name="Hane J.K."/>
            <person name="Hoede C."/>
            <person name="van de Wouw A.P."/>
            <person name="Couloux A."/>
            <person name="Dominguez V."/>
            <person name="Anthouard V."/>
            <person name="Bally P."/>
            <person name="Bourras S."/>
            <person name="Cozijnsen A.J."/>
            <person name="Ciuffetti L.M."/>
            <person name="Degrave A."/>
            <person name="Dilmaghani A."/>
            <person name="Duret L."/>
            <person name="Fudal I."/>
            <person name="Goodwin S.B."/>
            <person name="Gout L."/>
            <person name="Glaser N."/>
            <person name="Linglin J."/>
            <person name="Kema G.H.J."/>
            <person name="Lapalu N."/>
            <person name="Lawrence C.B."/>
            <person name="May K."/>
            <person name="Meyer M."/>
            <person name="Ollivier B."/>
            <person name="Poulain J."/>
            <person name="Schoch C.L."/>
            <person name="Simon A."/>
            <person name="Spatafora J.W."/>
            <person name="Stachowiak A."/>
            <person name="Turgeon B.G."/>
            <person name="Tyler B.M."/>
            <person name="Vincent D."/>
            <person name="Weissenbach J."/>
            <person name="Amselem J."/>
            <person name="Quesneville H."/>
            <person name="Oliver R.P."/>
            <person name="Wincker P."/>
            <person name="Balesdent M.-H."/>
            <person name="Howlett B.J."/>
        </authorList>
    </citation>
    <scope>NUCLEOTIDE SEQUENCE [LARGE SCALE GENOMIC DNA]</scope>
    <source>
        <strain evidence="2">JN3 / isolate v23.1.3 / race Av1-4-5-6-7-8</strain>
    </source>
</reference>
<proteinExistence type="predicted"/>
<evidence type="ECO:0000313" key="2">
    <source>
        <dbReference type="Proteomes" id="UP000002668"/>
    </source>
</evidence>
<dbReference type="InParanoid" id="E4ZN21"/>
<dbReference type="Proteomes" id="UP000002668">
    <property type="component" value="Genome"/>
</dbReference>
<dbReference type="HOGENOM" id="CLU_3207765_0_0_1"/>
<dbReference type="VEuPathDB" id="FungiDB:LEMA_uP053300.1"/>
<keyword evidence="2" id="KW-1185">Reference proteome</keyword>
<dbReference type="AlphaFoldDB" id="E4ZN21"/>
<protein>
    <submittedName>
        <fullName evidence="1">Predicted protein</fullName>
    </submittedName>
</protein>